<evidence type="ECO:0000313" key="2">
    <source>
        <dbReference type="Proteomes" id="UP000638263"/>
    </source>
</evidence>
<evidence type="ECO:0000313" key="1">
    <source>
        <dbReference type="EMBL" id="GGL47252.1"/>
    </source>
</evidence>
<dbReference type="EMBL" id="BMMH01000049">
    <property type="protein sequence ID" value="GGL47252.1"/>
    <property type="molecule type" value="Genomic_DNA"/>
</dbReference>
<proteinExistence type="predicted"/>
<reference evidence="1" key="1">
    <citation type="journal article" date="2014" name="Int. J. Syst. Evol. Microbiol.">
        <title>Complete genome sequence of Corynebacterium casei LMG S-19264T (=DSM 44701T), isolated from a smear-ripened cheese.</title>
        <authorList>
            <consortium name="US DOE Joint Genome Institute (JGI-PGF)"/>
            <person name="Walter F."/>
            <person name="Albersmeier A."/>
            <person name="Kalinowski J."/>
            <person name="Ruckert C."/>
        </authorList>
    </citation>
    <scope>NUCLEOTIDE SEQUENCE</scope>
    <source>
        <strain evidence="1">CGMCC 4.3508</strain>
    </source>
</reference>
<accession>A0A917S1R6</accession>
<keyword evidence="2" id="KW-1185">Reference proteome</keyword>
<name>A0A917S1R6_9NOCA</name>
<protein>
    <submittedName>
        <fullName evidence="1">Uncharacterized protein</fullName>
    </submittedName>
</protein>
<organism evidence="1 2">
    <name type="scientific">Nocardia jinanensis</name>
    <dbReference type="NCBI Taxonomy" id="382504"/>
    <lineage>
        <taxon>Bacteria</taxon>
        <taxon>Bacillati</taxon>
        <taxon>Actinomycetota</taxon>
        <taxon>Actinomycetes</taxon>
        <taxon>Mycobacteriales</taxon>
        <taxon>Nocardiaceae</taxon>
        <taxon>Nocardia</taxon>
    </lineage>
</organism>
<sequence length="72" mass="7819">MEESYGPDAPKPVSQWDRIRGEVAELCAVGSFVLDLAELLQLLGEADTNRTAILMTVARLATVLMSRGARTN</sequence>
<reference evidence="1" key="2">
    <citation type="submission" date="2020-09" db="EMBL/GenBank/DDBJ databases">
        <authorList>
            <person name="Sun Q."/>
            <person name="Zhou Y."/>
        </authorList>
    </citation>
    <scope>NUCLEOTIDE SEQUENCE</scope>
    <source>
        <strain evidence="1">CGMCC 4.3508</strain>
    </source>
</reference>
<dbReference type="AlphaFoldDB" id="A0A917S1R6"/>
<dbReference type="Proteomes" id="UP000638263">
    <property type="component" value="Unassembled WGS sequence"/>
</dbReference>
<comment type="caution">
    <text evidence="1">The sequence shown here is derived from an EMBL/GenBank/DDBJ whole genome shotgun (WGS) entry which is preliminary data.</text>
</comment>
<gene>
    <name evidence="1" type="ORF">GCM10011588_72640</name>
</gene>